<dbReference type="PANTHER" id="PTHR30193:SF37">
    <property type="entry name" value="INNER MEMBRANE ABC TRANSPORTER PERMEASE PROTEIN YCJO"/>
    <property type="match status" value="1"/>
</dbReference>
<feature type="transmembrane region" description="Helical" evidence="8">
    <location>
        <begin position="135"/>
        <end position="155"/>
    </location>
</feature>
<dbReference type="InterPro" id="IPR051393">
    <property type="entry name" value="ABC_transporter_permease"/>
</dbReference>
<keyword evidence="3" id="KW-1003">Cell membrane</keyword>
<accession>A0ABV3P8N0</accession>
<dbReference type="Gene3D" id="1.10.3720.10">
    <property type="entry name" value="MetI-like"/>
    <property type="match status" value="1"/>
</dbReference>
<feature type="transmembrane region" description="Helical" evidence="8">
    <location>
        <begin position="291"/>
        <end position="311"/>
    </location>
</feature>
<dbReference type="EMBL" id="JBFNQN010000009">
    <property type="protein sequence ID" value="MEW9265981.1"/>
    <property type="molecule type" value="Genomic_DNA"/>
</dbReference>
<evidence type="ECO:0000256" key="4">
    <source>
        <dbReference type="ARBA" id="ARBA00022692"/>
    </source>
</evidence>
<evidence type="ECO:0000259" key="9">
    <source>
        <dbReference type="PROSITE" id="PS50928"/>
    </source>
</evidence>
<keyword evidence="5 8" id="KW-1133">Transmembrane helix</keyword>
<dbReference type="Proteomes" id="UP001555826">
    <property type="component" value="Unassembled WGS sequence"/>
</dbReference>
<keyword evidence="2" id="KW-0813">Transport</keyword>
<organism evidence="10 11">
    <name type="scientific">Kineococcus endophyticus</name>
    <dbReference type="NCBI Taxonomy" id="1181883"/>
    <lineage>
        <taxon>Bacteria</taxon>
        <taxon>Bacillati</taxon>
        <taxon>Actinomycetota</taxon>
        <taxon>Actinomycetes</taxon>
        <taxon>Kineosporiales</taxon>
        <taxon>Kineosporiaceae</taxon>
        <taxon>Kineococcus</taxon>
    </lineage>
</organism>
<evidence type="ECO:0000256" key="6">
    <source>
        <dbReference type="ARBA" id="ARBA00023136"/>
    </source>
</evidence>
<keyword evidence="4 8" id="KW-0812">Transmembrane</keyword>
<proteinExistence type="predicted"/>
<evidence type="ECO:0000256" key="7">
    <source>
        <dbReference type="SAM" id="MobiDB-lite"/>
    </source>
</evidence>
<evidence type="ECO:0000256" key="5">
    <source>
        <dbReference type="ARBA" id="ARBA00022989"/>
    </source>
</evidence>
<dbReference type="PANTHER" id="PTHR30193">
    <property type="entry name" value="ABC TRANSPORTER PERMEASE PROTEIN"/>
    <property type="match status" value="1"/>
</dbReference>
<dbReference type="RefSeq" id="WP_367639105.1">
    <property type="nucleotide sequence ID" value="NZ_JBFNQN010000009.1"/>
</dbReference>
<feature type="transmembrane region" description="Helical" evidence="8">
    <location>
        <begin position="185"/>
        <end position="208"/>
    </location>
</feature>
<comment type="subcellular location">
    <subcellularLocation>
        <location evidence="1">Cell membrane</location>
        <topology evidence="1">Multi-pass membrane protein</topology>
    </subcellularLocation>
</comment>
<dbReference type="InterPro" id="IPR035906">
    <property type="entry name" value="MetI-like_sf"/>
</dbReference>
<keyword evidence="11" id="KW-1185">Reference proteome</keyword>
<feature type="transmembrane region" description="Helical" evidence="8">
    <location>
        <begin position="38"/>
        <end position="61"/>
    </location>
</feature>
<dbReference type="SUPFAM" id="SSF161098">
    <property type="entry name" value="MetI-like"/>
    <property type="match status" value="1"/>
</dbReference>
<evidence type="ECO:0000313" key="11">
    <source>
        <dbReference type="Proteomes" id="UP001555826"/>
    </source>
</evidence>
<dbReference type="CDD" id="cd06261">
    <property type="entry name" value="TM_PBP2"/>
    <property type="match status" value="1"/>
</dbReference>
<evidence type="ECO:0000313" key="10">
    <source>
        <dbReference type="EMBL" id="MEW9265981.1"/>
    </source>
</evidence>
<keyword evidence="6 8" id="KW-0472">Membrane</keyword>
<reference evidence="10 11" key="1">
    <citation type="submission" date="2024-07" db="EMBL/GenBank/DDBJ databases">
        <authorList>
            <person name="Thanompreechachai J."/>
            <person name="Duangmal K."/>
        </authorList>
    </citation>
    <scope>NUCLEOTIDE SEQUENCE [LARGE SCALE GENOMIC DNA]</scope>
    <source>
        <strain evidence="10 11">KCTC 19886</strain>
    </source>
</reference>
<dbReference type="InterPro" id="IPR000515">
    <property type="entry name" value="MetI-like"/>
</dbReference>
<feature type="transmembrane region" description="Helical" evidence="8">
    <location>
        <begin position="241"/>
        <end position="260"/>
    </location>
</feature>
<feature type="region of interest" description="Disordered" evidence="7">
    <location>
        <begin position="1"/>
        <end position="30"/>
    </location>
</feature>
<evidence type="ECO:0000256" key="1">
    <source>
        <dbReference type="ARBA" id="ARBA00004651"/>
    </source>
</evidence>
<name>A0ABV3P8N0_9ACTN</name>
<feature type="domain" description="ABC transmembrane type-1" evidence="9">
    <location>
        <begin position="98"/>
        <end position="312"/>
    </location>
</feature>
<protein>
    <submittedName>
        <fullName evidence="10">Sugar ABC transporter permease</fullName>
    </submittedName>
</protein>
<evidence type="ECO:0000256" key="3">
    <source>
        <dbReference type="ARBA" id="ARBA00022475"/>
    </source>
</evidence>
<evidence type="ECO:0000256" key="2">
    <source>
        <dbReference type="ARBA" id="ARBA00022448"/>
    </source>
</evidence>
<evidence type="ECO:0000256" key="8">
    <source>
        <dbReference type="SAM" id="Phobius"/>
    </source>
</evidence>
<gene>
    <name evidence="10" type="ORF">AB1207_14600</name>
</gene>
<comment type="caution">
    <text evidence="10">The sequence shown here is derived from an EMBL/GenBank/DDBJ whole genome shotgun (WGS) entry which is preliminary data.</text>
</comment>
<dbReference type="PROSITE" id="PS50928">
    <property type="entry name" value="ABC_TM1"/>
    <property type="match status" value="1"/>
</dbReference>
<sequence length="337" mass="36300">MSSSTASAPGRGGTSPAPSRPPGSGTRPRATAVKGSRLAFWVFVTPFLVGLVLFTVVPIVWSTGLSFFEARGTLTPTRFVGLGNFAHFLTDDAFTNSLVTFFVYALFIVPVTMAVSLGLAVLVNGLPRFQAFYRSALFLPVACSYVVGSLVWKLALFSGLPSGVANSALGVFGIAPVSWLGSSPYWWIVLVTVRLWLQVGFYMVLFLAGLQRIPPVLYEAAMLDGVSAGFRRFRYITWPQLRPTVAAVLLLLLVAAFQAFDEFINLVPTNPSTRPPLVYLYNVALGAQRDFGLGSAGALILTAIMVVVALLQTKFFGFSAAEDRTKAPRRRRGGVSA</sequence>
<feature type="transmembrane region" description="Helical" evidence="8">
    <location>
        <begin position="101"/>
        <end position="123"/>
    </location>
</feature>